<proteinExistence type="inferred from homology"/>
<evidence type="ECO:0000256" key="1">
    <source>
        <dbReference type="ARBA" id="ARBA00008601"/>
    </source>
</evidence>
<feature type="domain" description="Tyrosine specific protein phosphatases" evidence="7">
    <location>
        <begin position="317"/>
        <end position="378"/>
    </location>
</feature>
<dbReference type="GO" id="GO:0005829">
    <property type="term" value="C:cytosol"/>
    <property type="evidence" value="ECO:0007669"/>
    <property type="project" value="TreeGrafter"/>
</dbReference>
<evidence type="ECO:0000259" key="6">
    <source>
        <dbReference type="PROSITE" id="PS50054"/>
    </source>
</evidence>
<dbReference type="EMBL" id="KB295847">
    <property type="protein sequence ID" value="ELU12548.1"/>
    <property type="molecule type" value="Genomic_DNA"/>
</dbReference>
<dbReference type="EnsemblMetazoa" id="CapteT3954">
    <property type="protein sequence ID" value="CapteP3954"/>
    <property type="gene ID" value="CapteG3954"/>
</dbReference>
<gene>
    <name evidence="9" type="ORF">CAPTEDRAFT_3954</name>
</gene>
<dbReference type="PANTHER" id="PTHR10159">
    <property type="entry name" value="DUAL SPECIFICITY PROTEIN PHOSPHATASE"/>
    <property type="match status" value="1"/>
</dbReference>
<dbReference type="InterPro" id="IPR000387">
    <property type="entry name" value="Tyr_Pase_dom"/>
</dbReference>
<dbReference type="PROSITE" id="PS50054">
    <property type="entry name" value="TYR_PHOSPHATASE_DUAL"/>
    <property type="match status" value="1"/>
</dbReference>
<evidence type="ECO:0000259" key="8">
    <source>
        <dbReference type="PROSITE" id="PS50206"/>
    </source>
</evidence>
<reference evidence="11" key="1">
    <citation type="submission" date="2012-12" db="EMBL/GenBank/DDBJ databases">
        <authorList>
            <person name="Hellsten U."/>
            <person name="Grimwood J."/>
            <person name="Chapman J.A."/>
            <person name="Shapiro H."/>
            <person name="Aerts A."/>
            <person name="Otillar R.P."/>
            <person name="Terry A.Y."/>
            <person name="Boore J.L."/>
            <person name="Simakov O."/>
            <person name="Marletaz F."/>
            <person name="Cho S.-J."/>
            <person name="Edsinger-Gonzales E."/>
            <person name="Havlak P."/>
            <person name="Kuo D.-H."/>
            <person name="Larsson T."/>
            <person name="Lv J."/>
            <person name="Arendt D."/>
            <person name="Savage R."/>
            <person name="Osoegawa K."/>
            <person name="de Jong P."/>
            <person name="Lindberg D.R."/>
            <person name="Seaver E.C."/>
            <person name="Weisblat D.A."/>
            <person name="Putnam N.H."/>
            <person name="Grigoriev I.V."/>
            <person name="Rokhsar D.S."/>
        </authorList>
    </citation>
    <scope>NUCLEOTIDE SEQUENCE</scope>
    <source>
        <strain evidence="11">I ESC-2004</strain>
    </source>
</reference>
<dbReference type="Proteomes" id="UP000014760">
    <property type="component" value="Unassembled WGS sequence"/>
</dbReference>
<dbReference type="EC" id="3.1.3.48" evidence="2"/>
<dbReference type="SMART" id="SM00195">
    <property type="entry name" value="DSPc"/>
    <property type="match status" value="1"/>
</dbReference>
<reference evidence="10" key="3">
    <citation type="submission" date="2015-06" db="UniProtKB">
        <authorList>
            <consortium name="EnsemblMetazoa"/>
        </authorList>
    </citation>
    <scope>IDENTIFICATION</scope>
</reference>
<feature type="domain" description="Tyrosine-protein phosphatase" evidence="6">
    <location>
        <begin position="257"/>
        <end position="400"/>
    </location>
</feature>
<dbReference type="AlphaFoldDB" id="R7V119"/>
<dbReference type="GO" id="GO:0017017">
    <property type="term" value="F:MAP kinase tyrosine/serine/threonine phosphatase activity"/>
    <property type="evidence" value="ECO:0007669"/>
    <property type="project" value="InterPro"/>
</dbReference>
<dbReference type="STRING" id="283909.R7V119"/>
<dbReference type="InterPro" id="IPR016130">
    <property type="entry name" value="Tyr_Pase_AS"/>
</dbReference>
<evidence type="ECO:0000256" key="3">
    <source>
        <dbReference type="ARBA" id="ARBA00022801"/>
    </source>
</evidence>
<dbReference type="GO" id="GO:0008330">
    <property type="term" value="F:protein tyrosine/threonine phosphatase activity"/>
    <property type="evidence" value="ECO:0007669"/>
    <property type="project" value="TreeGrafter"/>
</dbReference>
<dbReference type="PRINTS" id="PR01764">
    <property type="entry name" value="MAPKPHPHTASE"/>
</dbReference>
<dbReference type="GO" id="GO:0043409">
    <property type="term" value="P:negative regulation of MAPK cascade"/>
    <property type="evidence" value="ECO:0007669"/>
    <property type="project" value="TreeGrafter"/>
</dbReference>
<feature type="compositionally biased region" description="Low complexity" evidence="5">
    <location>
        <begin position="1"/>
        <end position="15"/>
    </location>
</feature>
<keyword evidence="3" id="KW-0378">Hydrolase</keyword>
<dbReference type="OrthoDB" id="165342at2759"/>
<feature type="compositionally biased region" description="Polar residues" evidence="5">
    <location>
        <begin position="34"/>
        <end position="48"/>
    </location>
</feature>
<keyword evidence="4" id="KW-0904">Protein phosphatase</keyword>
<dbReference type="Pfam" id="PF00581">
    <property type="entry name" value="Rhodanese"/>
    <property type="match status" value="1"/>
</dbReference>
<dbReference type="SMART" id="SM00450">
    <property type="entry name" value="RHOD"/>
    <property type="match status" value="1"/>
</dbReference>
<sequence>MLNLSLVSRSTSSHSPIIGRSQKTRCPLRDSRSPCRSPQPASTEASPLQRCLTSSVHSAEQVFPHFKPPTCHDALHQKMVVSLGDDLQQGNTAKGRTIFPRDLAAKLVDPENVLLIDCRSFIAFNLNHINGALNVSCTDRLTKKRLQCNKVKAGDIVGPGQDAKDEFAEKRSSPSMVFVLYDDDTEDLSKSPINSPLQLVIHSLHRDGVEAVFLKGGISAFQSRYSHMCAKPQLKHANVPLFSPTTPLIHSEIDTATVSEILPFLYLGNERDAANRDRLAELGITHILNVTSHLPLFFEGEADLSYCRLSASDSAHQNLMQYFQRAFDFIDCARKQNGKVMIHCQAGVSRSSTLVIAYIMMRSSLSMSSAFRFVKSKRSIIAPNFNFMGQLMDFEQQLAKGDIERDLALKLNLE</sequence>
<dbReference type="InterPro" id="IPR000340">
    <property type="entry name" value="Dual-sp_phosphatase_cat-dom"/>
</dbReference>
<dbReference type="InterPro" id="IPR008343">
    <property type="entry name" value="MKP"/>
</dbReference>
<evidence type="ECO:0000256" key="4">
    <source>
        <dbReference type="ARBA" id="ARBA00022912"/>
    </source>
</evidence>
<evidence type="ECO:0000313" key="11">
    <source>
        <dbReference type="Proteomes" id="UP000014760"/>
    </source>
</evidence>
<evidence type="ECO:0000256" key="5">
    <source>
        <dbReference type="SAM" id="MobiDB-lite"/>
    </source>
</evidence>
<dbReference type="Gene3D" id="3.90.190.10">
    <property type="entry name" value="Protein tyrosine phosphatase superfamily"/>
    <property type="match status" value="1"/>
</dbReference>
<evidence type="ECO:0000259" key="7">
    <source>
        <dbReference type="PROSITE" id="PS50056"/>
    </source>
</evidence>
<dbReference type="HOGENOM" id="CLU_027074_0_1_1"/>
<dbReference type="PRINTS" id="PR01908">
    <property type="entry name" value="ADSPHPHTASE"/>
</dbReference>
<dbReference type="PROSITE" id="PS50206">
    <property type="entry name" value="RHODANESE_3"/>
    <property type="match status" value="1"/>
</dbReference>
<dbReference type="EMBL" id="AMQN01005364">
    <property type="status" value="NOT_ANNOTATED_CDS"/>
    <property type="molecule type" value="Genomic_DNA"/>
</dbReference>
<dbReference type="InterPro" id="IPR036873">
    <property type="entry name" value="Rhodanese-like_dom_sf"/>
</dbReference>
<dbReference type="PROSITE" id="PS00383">
    <property type="entry name" value="TYR_PHOSPHATASE_1"/>
    <property type="match status" value="1"/>
</dbReference>
<dbReference type="CDD" id="cd01446">
    <property type="entry name" value="DSP_MapKP"/>
    <property type="match status" value="1"/>
</dbReference>
<dbReference type="SUPFAM" id="SSF52821">
    <property type="entry name" value="Rhodanese/Cell cycle control phosphatase"/>
    <property type="match status" value="1"/>
</dbReference>
<organism evidence="9">
    <name type="scientific">Capitella teleta</name>
    <name type="common">Polychaete worm</name>
    <dbReference type="NCBI Taxonomy" id="283909"/>
    <lineage>
        <taxon>Eukaryota</taxon>
        <taxon>Metazoa</taxon>
        <taxon>Spiralia</taxon>
        <taxon>Lophotrochozoa</taxon>
        <taxon>Annelida</taxon>
        <taxon>Polychaeta</taxon>
        <taxon>Sedentaria</taxon>
        <taxon>Scolecida</taxon>
        <taxon>Capitellidae</taxon>
        <taxon>Capitella</taxon>
    </lineage>
</organism>
<feature type="domain" description="Rhodanese" evidence="8">
    <location>
        <begin position="109"/>
        <end position="230"/>
    </location>
</feature>
<dbReference type="OMA" id="KMTMTDA"/>
<dbReference type="Gene3D" id="3.40.250.10">
    <property type="entry name" value="Rhodanese-like domain"/>
    <property type="match status" value="1"/>
</dbReference>
<protein>
    <recommendedName>
        <fullName evidence="2">protein-tyrosine-phosphatase</fullName>
        <ecNumber evidence="2">3.1.3.48</ecNumber>
    </recommendedName>
</protein>
<dbReference type="FunFam" id="3.90.190.10:FF:000028">
    <property type="entry name" value="Dual specificity phosphatase 10"/>
    <property type="match status" value="1"/>
</dbReference>
<name>R7V119_CAPTE</name>
<comment type="similarity">
    <text evidence="1">Belongs to the protein-tyrosine phosphatase family. Non-receptor class dual specificity subfamily.</text>
</comment>
<evidence type="ECO:0000313" key="9">
    <source>
        <dbReference type="EMBL" id="ELU12548.1"/>
    </source>
</evidence>
<reference evidence="9 11" key="2">
    <citation type="journal article" date="2013" name="Nature">
        <title>Insights into bilaterian evolution from three spiralian genomes.</title>
        <authorList>
            <person name="Simakov O."/>
            <person name="Marletaz F."/>
            <person name="Cho S.J."/>
            <person name="Edsinger-Gonzales E."/>
            <person name="Havlak P."/>
            <person name="Hellsten U."/>
            <person name="Kuo D.H."/>
            <person name="Larsson T."/>
            <person name="Lv J."/>
            <person name="Arendt D."/>
            <person name="Savage R."/>
            <person name="Osoegawa K."/>
            <person name="de Jong P."/>
            <person name="Grimwood J."/>
            <person name="Chapman J.A."/>
            <person name="Shapiro H."/>
            <person name="Aerts A."/>
            <person name="Otillar R.P."/>
            <person name="Terry A.Y."/>
            <person name="Boore J.L."/>
            <person name="Grigoriev I.V."/>
            <person name="Lindberg D.R."/>
            <person name="Seaver E.C."/>
            <person name="Weisblat D.A."/>
            <person name="Putnam N.H."/>
            <person name="Rokhsar D.S."/>
        </authorList>
    </citation>
    <scope>NUCLEOTIDE SEQUENCE</scope>
    <source>
        <strain evidence="9 11">I ESC-2004</strain>
    </source>
</reference>
<evidence type="ECO:0000256" key="2">
    <source>
        <dbReference type="ARBA" id="ARBA00013064"/>
    </source>
</evidence>
<feature type="region of interest" description="Disordered" evidence="5">
    <location>
        <begin position="1"/>
        <end position="48"/>
    </location>
</feature>
<dbReference type="InterPro" id="IPR001763">
    <property type="entry name" value="Rhodanese-like_dom"/>
</dbReference>
<dbReference type="PROSITE" id="PS50056">
    <property type="entry name" value="TYR_PHOSPHATASE_2"/>
    <property type="match status" value="1"/>
</dbReference>
<dbReference type="InterPro" id="IPR020422">
    <property type="entry name" value="TYR_PHOSPHATASE_DUAL_dom"/>
</dbReference>
<accession>R7V119</accession>
<evidence type="ECO:0000313" key="10">
    <source>
        <dbReference type="EnsemblMetazoa" id="CapteP3954"/>
    </source>
</evidence>
<dbReference type="Pfam" id="PF00782">
    <property type="entry name" value="DSPc"/>
    <property type="match status" value="1"/>
</dbReference>
<dbReference type="GO" id="GO:0033550">
    <property type="term" value="F:MAP kinase tyrosine phosphatase activity"/>
    <property type="evidence" value="ECO:0007669"/>
    <property type="project" value="TreeGrafter"/>
</dbReference>
<dbReference type="PANTHER" id="PTHR10159:SF528">
    <property type="entry name" value="PUCKERED, ISOFORM A"/>
    <property type="match status" value="1"/>
</dbReference>
<keyword evidence="11" id="KW-1185">Reference proteome</keyword>
<dbReference type="InterPro" id="IPR029021">
    <property type="entry name" value="Prot-tyrosine_phosphatase-like"/>
</dbReference>
<dbReference type="SUPFAM" id="SSF52799">
    <property type="entry name" value="(Phosphotyrosine protein) phosphatases II"/>
    <property type="match status" value="1"/>
</dbReference>